<dbReference type="Proteomes" id="UP000735302">
    <property type="component" value="Unassembled WGS sequence"/>
</dbReference>
<dbReference type="Pfam" id="PF02798">
    <property type="entry name" value="GST_N"/>
    <property type="match status" value="1"/>
</dbReference>
<feature type="domain" description="GST N-terminal" evidence="4">
    <location>
        <begin position="2"/>
        <end position="79"/>
    </location>
</feature>
<accession>A0AAV3XUZ0</accession>
<evidence type="ECO:0000313" key="6">
    <source>
        <dbReference type="EMBL" id="GFN73807.1"/>
    </source>
</evidence>
<dbReference type="InterPro" id="IPR010987">
    <property type="entry name" value="Glutathione-S-Trfase_C-like"/>
</dbReference>
<dbReference type="EMBL" id="BLXT01000031">
    <property type="protein sequence ID" value="GFN73807.1"/>
    <property type="molecule type" value="Genomic_DNA"/>
</dbReference>
<comment type="caution">
    <text evidence="6">The sequence shown here is derived from an EMBL/GenBank/DDBJ whole genome shotgun (WGS) entry which is preliminary data.</text>
</comment>
<dbReference type="SUPFAM" id="SSF47616">
    <property type="entry name" value="GST C-terminal domain-like"/>
    <property type="match status" value="1"/>
</dbReference>
<dbReference type="InterPro" id="IPR040079">
    <property type="entry name" value="Glutathione_S-Trfase"/>
</dbReference>
<dbReference type="SFLD" id="SFLDG01205">
    <property type="entry name" value="AMPS.1"/>
    <property type="match status" value="1"/>
</dbReference>
<evidence type="ECO:0000259" key="5">
    <source>
        <dbReference type="PROSITE" id="PS50405"/>
    </source>
</evidence>
<name>A0AAV3XUZ0_9GAST</name>
<comment type="similarity">
    <text evidence="1">Belongs to the GST superfamily.</text>
</comment>
<dbReference type="GO" id="GO:0005212">
    <property type="term" value="F:structural constituent of eye lens"/>
    <property type="evidence" value="ECO:0007669"/>
    <property type="project" value="UniProtKB-KW"/>
</dbReference>
<dbReference type="InterPro" id="IPR004046">
    <property type="entry name" value="GST_C"/>
</dbReference>
<evidence type="ECO:0000313" key="7">
    <source>
        <dbReference type="Proteomes" id="UP000735302"/>
    </source>
</evidence>
<reference evidence="6 7" key="1">
    <citation type="journal article" date="2021" name="Elife">
        <title>Chloroplast acquisition without the gene transfer in kleptoplastic sea slugs, Plakobranchus ocellatus.</title>
        <authorList>
            <person name="Maeda T."/>
            <person name="Takahashi S."/>
            <person name="Yoshida T."/>
            <person name="Shimamura S."/>
            <person name="Takaki Y."/>
            <person name="Nagai Y."/>
            <person name="Toyoda A."/>
            <person name="Suzuki Y."/>
            <person name="Arimoto A."/>
            <person name="Ishii H."/>
            <person name="Satoh N."/>
            <person name="Nishiyama T."/>
            <person name="Hasebe M."/>
            <person name="Maruyama T."/>
            <person name="Minagawa J."/>
            <person name="Obokata J."/>
            <person name="Shigenobu S."/>
        </authorList>
    </citation>
    <scope>NUCLEOTIDE SEQUENCE [LARGE SCALE GENOMIC DNA]</scope>
</reference>
<protein>
    <submittedName>
        <fullName evidence="6">Glutathione s-transferase</fullName>
    </submittedName>
</protein>
<dbReference type="SFLD" id="SFLDS00019">
    <property type="entry name" value="Glutathione_Transferase_(cytos"/>
    <property type="match status" value="1"/>
</dbReference>
<dbReference type="Gene3D" id="1.20.1050.10">
    <property type="match status" value="1"/>
</dbReference>
<dbReference type="FunFam" id="3.40.30.10:FF:000035">
    <property type="entry name" value="hematopoietic prostaglandin D synthase"/>
    <property type="match status" value="1"/>
</dbReference>
<gene>
    <name evidence="6" type="ORF">PoB_000031300</name>
</gene>
<dbReference type="CDD" id="cd03039">
    <property type="entry name" value="GST_N_Sigma_like"/>
    <property type="match status" value="1"/>
</dbReference>
<dbReference type="InterPro" id="IPR036249">
    <property type="entry name" value="Thioredoxin-like_sf"/>
</dbReference>
<dbReference type="PROSITE" id="PS50404">
    <property type="entry name" value="GST_NTER"/>
    <property type="match status" value="1"/>
</dbReference>
<dbReference type="AlphaFoldDB" id="A0AAV3XUZ0"/>
<dbReference type="SUPFAM" id="SSF52833">
    <property type="entry name" value="Thioredoxin-like"/>
    <property type="match status" value="1"/>
</dbReference>
<sequence length="203" mass="23329">MPNYKVIYFNVRGRAEVTRLIFAYAGQKFEDKRIVREEWLKLKPSTPFGQVPVLQIDDKMYAQSAAIANYLAREFGLYGKTNMDAFEIDQVVCLIEDFFNAHLKVKREEDETKKAELLKKYLEEEVPKYLGFLEGLLKKNGSGYFVGSDTTLADISVYDFVFGLNENHPKVLETFPLVKGHMDKIASLPNIKAYLDVRPPTPF</sequence>
<dbReference type="PROSITE" id="PS50405">
    <property type="entry name" value="GST_CTER"/>
    <property type="match status" value="1"/>
</dbReference>
<dbReference type="InterPro" id="IPR036282">
    <property type="entry name" value="Glutathione-S-Trfase_C_sf"/>
</dbReference>
<evidence type="ECO:0000256" key="3">
    <source>
        <dbReference type="ARBA" id="ARBA00049616"/>
    </source>
</evidence>
<comment type="function">
    <text evidence="3">S-crystallins are structural components of squids and octopi eye lens. Contains relatively little if any GST activity.</text>
</comment>
<dbReference type="InterPro" id="IPR050213">
    <property type="entry name" value="GST_superfamily"/>
</dbReference>
<evidence type="ECO:0000256" key="1">
    <source>
        <dbReference type="ARBA" id="ARBA00007409"/>
    </source>
</evidence>
<dbReference type="GO" id="GO:0004364">
    <property type="term" value="F:glutathione transferase activity"/>
    <property type="evidence" value="ECO:0007669"/>
    <property type="project" value="TreeGrafter"/>
</dbReference>
<dbReference type="SFLD" id="SFLDG00363">
    <property type="entry name" value="AMPS_(cytGST):_Alpha-__Mu-__Pi"/>
    <property type="match status" value="1"/>
</dbReference>
<keyword evidence="2" id="KW-0273">Eye lens protein</keyword>
<organism evidence="6 7">
    <name type="scientific">Plakobranchus ocellatus</name>
    <dbReference type="NCBI Taxonomy" id="259542"/>
    <lineage>
        <taxon>Eukaryota</taxon>
        <taxon>Metazoa</taxon>
        <taxon>Spiralia</taxon>
        <taxon>Lophotrochozoa</taxon>
        <taxon>Mollusca</taxon>
        <taxon>Gastropoda</taxon>
        <taxon>Heterobranchia</taxon>
        <taxon>Euthyneura</taxon>
        <taxon>Panpulmonata</taxon>
        <taxon>Sacoglossa</taxon>
        <taxon>Placobranchoidea</taxon>
        <taxon>Plakobranchidae</taxon>
        <taxon>Plakobranchus</taxon>
    </lineage>
</organism>
<dbReference type="Pfam" id="PF14497">
    <property type="entry name" value="GST_C_3"/>
    <property type="match status" value="1"/>
</dbReference>
<proteinExistence type="inferred from homology"/>
<evidence type="ECO:0000256" key="2">
    <source>
        <dbReference type="ARBA" id="ARBA00022613"/>
    </source>
</evidence>
<dbReference type="GO" id="GO:0006749">
    <property type="term" value="P:glutathione metabolic process"/>
    <property type="evidence" value="ECO:0007669"/>
    <property type="project" value="TreeGrafter"/>
</dbReference>
<dbReference type="PANTHER" id="PTHR11571:SF150">
    <property type="entry name" value="GLUTATHIONE S-TRANSFERASE"/>
    <property type="match status" value="1"/>
</dbReference>
<dbReference type="Gene3D" id="3.40.30.10">
    <property type="entry name" value="Glutaredoxin"/>
    <property type="match status" value="1"/>
</dbReference>
<evidence type="ECO:0000259" key="4">
    <source>
        <dbReference type="PROSITE" id="PS50404"/>
    </source>
</evidence>
<dbReference type="InterPro" id="IPR004045">
    <property type="entry name" value="Glutathione_S-Trfase_N"/>
</dbReference>
<keyword evidence="7" id="KW-1185">Reference proteome</keyword>
<dbReference type="CDD" id="cd03192">
    <property type="entry name" value="GST_C_Sigma_like"/>
    <property type="match status" value="1"/>
</dbReference>
<dbReference type="PANTHER" id="PTHR11571">
    <property type="entry name" value="GLUTATHIONE S-TRANSFERASE"/>
    <property type="match status" value="1"/>
</dbReference>
<feature type="domain" description="GST C-terminal" evidence="5">
    <location>
        <begin position="81"/>
        <end position="203"/>
    </location>
</feature>
<dbReference type="FunFam" id="1.20.1050.10:FF:000030">
    <property type="entry name" value="Glutathione S-transferase S1"/>
    <property type="match status" value="1"/>
</dbReference>